<name>A0A0F6W0Q0_9BACT</name>
<evidence type="ECO:0000313" key="6">
    <source>
        <dbReference type="Proteomes" id="UP000034883"/>
    </source>
</evidence>
<dbReference type="KEGG" id="samy:DB32_001674"/>
<accession>A0A0F6W0Q0</accession>
<dbReference type="AlphaFoldDB" id="A0A0F6W0Q0"/>
<reference evidence="5 6" key="1">
    <citation type="submission" date="2015-03" db="EMBL/GenBank/DDBJ databases">
        <title>Genome assembly of Sandaracinus amylolyticus DSM 53668.</title>
        <authorList>
            <person name="Sharma G."/>
            <person name="Subramanian S."/>
        </authorList>
    </citation>
    <scope>NUCLEOTIDE SEQUENCE [LARGE SCALE GENOMIC DNA]</scope>
    <source>
        <strain evidence="5 6">DSM 53668</strain>
    </source>
</reference>
<evidence type="ECO:0000256" key="1">
    <source>
        <dbReference type="ARBA" id="ARBA00023015"/>
    </source>
</evidence>
<dbReference type="Proteomes" id="UP000034883">
    <property type="component" value="Chromosome"/>
</dbReference>
<evidence type="ECO:0000313" key="5">
    <source>
        <dbReference type="EMBL" id="AKF04525.1"/>
    </source>
</evidence>
<dbReference type="EMBL" id="CP011125">
    <property type="protein sequence ID" value="AKF04525.1"/>
    <property type="molecule type" value="Genomic_DNA"/>
</dbReference>
<dbReference type="Gene3D" id="1.10.10.60">
    <property type="entry name" value="Homeodomain-like"/>
    <property type="match status" value="1"/>
</dbReference>
<keyword evidence="1" id="KW-0805">Transcription regulation</keyword>
<dbReference type="GO" id="GO:0043565">
    <property type="term" value="F:sequence-specific DNA binding"/>
    <property type="evidence" value="ECO:0007669"/>
    <property type="project" value="InterPro"/>
</dbReference>
<sequence length="65" mass="7080">MLLLTHDDALTVSEVAQRVGIPHFGRFSVYYRQRFGETPTQTLGRSFGARSTQGETQVGTAPAAP</sequence>
<feature type="domain" description="HTH araC/xylS-type" evidence="4">
    <location>
        <begin position="1"/>
        <end position="45"/>
    </location>
</feature>
<gene>
    <name evidence="5" type="ORF">DB32_001674</name>
</gene>
<feature type="region of interest" description="Disordered" evidence="3">
    <location>
        <begin position="41"/>
        <end position="65"/>
    </location>
</feature>
<evidence type="ECO:0000256" key="3">
    <source>
        <dbReference type="SAM" id="MobiDB-lite"/>
    </source>
</evidence>
<protein>
    <recommendedName>
        <fullName evidence="4">HTH araC/xylS-type domain-containing protein</fullName>
    </recommendedName>
</protein>
<dbReference type="GO" id="GO:0003700">
    <property type="term" value="F:DNA-binding transcription factor activity"/>
    <property type="evidence" value="ECO:0007669"/>
    <property type="project" value="InterPro"/>
</dbReference>
<evidence type="ECO:0000256" key="2">
    <source>
        <dbReference type="ARBA" id="ARBA00023163"/>
    </source>
</evidence>
<feature type="compositionally biased region" description="Polar residues" evidence="3">
    <location>
        <begin position="41"/>
        <end position="59"/>
    </location>
</feature>
<dbReference type="SUPFAM" id="SSF46689">
    <property type="entry name" value="Homeodomain-like"/>
    <property type="match status" value="1"/>
</dbReference>
<evidence type="ECO:0000259" key="4">
    <source>
        <dbReference type="PROSITE" id="PS01124"/>
    </source>
</evidence>
<keyword evidence="2" id="KW-0804">Transcription</keyword>
<dbReference type="InterPro" id="IPR009057">
    <property type="entry name" value="Homeodomain-like_sf"/>
</dbReference>
<keyword evidence="6" id="KW-1185">Reference proteome</keyword>
<dbReference type="InterPro" id="IPR018060">
    <property type="entry name" value="HTH_AraC"/>
</dbReference>
<organism evidence="5 6">
    <name type="scientific">Sandaracinus amylolyticus</name>
    <dbReference type="NCBI Taxonomy" id="927083"/>
    <lineage>
        <taxon>Bacteria</taxon>
        <taxon>Pseudomonadati</taxon>
        <taxon>Myxococcota</taxon>
        <taxon>Polyangia</taxon>
        <taxon>Polyangiales</taxon>
        <taxon>Sandaracinaceae</taxon>
        <taxon>Sandaracinus</taxon>
    </lineage>
</organism>
<dbReference type="PROSITE" id="PS01124">
    <property type="entry name" value="HTH_ARAC_FAMILY_2"/>
    <property type="match status" value="1"/>
</dbReference>
<proteinExistence type="predicted"/>